<proteinExistence type="predicted"/>
<dbReference type="EMBL" id="LT629791">
    <property type="protein sequence ID" value="SDU42206.1"/>
    <property type="molecule type" value="Genomic_DNA"/>
</dbReference>
<gene>
    <name evidence="1" type="ORF">SAMN04488563_1633</name>
</gene>
<sequence length="73" mass="7901">MSAGTRYKRPRRRPITGLTVLTVQGEGGDRLTHEQAIDTHPVTGKTTQLGHCCYCGGCWPCSTVRVYAGPEAP</sequence>
<reference evidence="2" key="1">
    <citation type="submission" date="2016-10" db="EMBL/GenBank/DDBJ databases">
        <authorList>
            <person name="Varghese N."/>
            <person name="Submissions S."/>
        </authorList>
    </citation>
    <scope>NUCLEOTIDE SEQUENCE [LARGE SCALE GENOMIC DNA]</scope>
    <source>
        <strain evidence="2">DSM 45079</strain>
    </source>
</reference>
<protein>
    <submittedName>
        <fullName evidence="1">Uncharacterized protein</fullName>
    </submittedName>
</protein>
<organism evidence="1 2">
    <name type="scientific">Jiangella alkaliphila</name>
    <dbReference type="NCBI Taxonomy" id="419479"/>
    <lineage>
        <taxon>Bacteria</taxon>
        <taxon>Bacillati</taxon>
        <taxon>Actinomycetota</taxon>
        <taxon>Actinomycetes</taxon>
        <taxon>Jiangellales</taxon>
        <taxon>Jiangellaceae</taxon>
        <taxon>Jiangella</taxon>
    </lineage>
</organism>
<dbReference type="AlphaFoldDB" id="A0A1H2IE54"/>
<name>A0A1H2IE54_9ACTN</name>
<keyword evidence="2" id="KW-1185">Reference proteome</keyword>
<accession>A0A1H2IE54</accession>
<dbReference type="RefSeq" id="WP_046771247.1">
    <property type="nucleotide sequence ID" value="NZ_LBMC01000040.1"/>
</dbReference>
<dbReference type="STRING" id="419479.SAMN04488563_1633"/>
<dbReference type="Proteomes" id="UP000182977">
    <property type="component" value="Chromosome I"/>
</dbReference>
<evidence type="ECO:0000313" key="2">
    <source>
        <dbReference type="Proteomes" id="UP000182977"/>
    </source>
</evidence>
<evidence type="ECO:0000313" key="1">
    <source>
        <dbReference type="EMBL" id="SDU42206.1"/>
    </source>
</evidence>